<dbReference type="NCBIfam" id="TIGR01444">
    <property type="entry name" value="fkbM_fam"/>
    <property type="match status" value="1"/>
</dbReference>
<dbReference type="InterPro" id="IPR006342">
    <property type="entry name" value="FkbM_mtfrase"/>
</dbReference>
<proteinExistence type="predicted"/>
<dbReference type="InterPro" id="IPR052514">
    <property type="entry name" value="SAM-dependent_MTase"/>
</dbReference>
<gene>
    <name evidence="2" type="ORF">ACFQ2N_00765</name>
</gene>
<organism evidence="2 3">
    <name type="scientific">Pseudoxanthomonas kaohsiungensis</name>
    <dbReference type="NCBI Taxonomy" id="283923"/>
    <lineage>
        <taxon>Bacteria</taxon>
        <taxon>Pseudomonadati</taxon>
        <taxon>Pseudomonadota</taxon>
        <taxon>Gammaproteobacteria</taxon>
        <taxon>Lysobacterales</taxon>
        <taxon>Lysobacteraceae</taxon>
        <taxon>Pseudoxanthomonas</taxon>
    </lineage>
</organism>
<evidence type="ECO:0000313" key="3">
    <source>
        <dbReference type="Proteomes" id="UP001597033"/>
    </source>
</evidence>
<dbReference type="EMBL" id="JBHTKN010000001">
    <property type="protein sequence ID" value="MFD1040880.1"/>
    <property type="molecule type" value="Genomic_DNA"/>
</dbReference>
<accession>A0ABW3LSB5</accession>
<dbReference type="SUPFAM" id="SSF53335">
    <property type="entry name" value="S-adenosyl-L-methionine-dependent methyltransferases"/>
    <property type="match status" value="1"/>
</dbReference>
<protein>
    <submittedName>
        <fullName evidence="2">FkbM family methyltransferase</fullName>
    </submittedName>
</protein>
<dbReference type="PANTHER" id="PTHR34203">
    <property type="entry name" value="METHYLTRANSFERASE, FKBM FAMILY PROTEIN"/>
    <property type="match status" value="1"/>
</dbReference>
<dbReference type="RefSeq" id="WP_162376269.1">
    <property type="nucleotide sequence ID" value="NZ_JBHTKN010000001.1"/>
</dbReference>
<dbReference type="GO" id="GO:0008168">
    <property type="term" value="F:methyltransferase activity"/>
    <property type="evidence" value="ECO:0007669"/>
    <property type="project" value="UniProtKB-KW"/>
</dbReference>
<sequence>MSAVESELEALRAAVAAAMPGNPAAQGWKSYSRCDEDGIIRECLRRISHVTPLTHTFLEVGCGNGRENCTHQLLLDGFRGVWIDGSQANVAAIRAALGSTAFDELLVLRTFVTTENAAALADDAASFAGTRELDFLSVDIGGNDAHVMARLLSVLAPKLLCVEYNAKFRPPTSLAMAYNAEHQWLGDDYFGASLQFWVDQLQGYRLVGCSLSGANAFFVRQDLATDFPMFPVDRLYEPARYHLVEAAAGHPATLRWLADRLMPGKQAAWFVDADVPGMSRFPFETHRCVDQYISGDLVRDGIWEPFETEVFRRVCLPGDRVLDIGANIGWYSVLASWLVGEGGQVRSFEPDEANSALLARNVRRNSLHANVRIERMAVGARSEHLSLFRSSSNLGDHRLFDDGSVRDATSVPVEPLDALYGNGEPLPTLIKSDTQGSEGWILEGAKQLLADGWRPVWLLEFWPYGLANAGSDAMELWTRLNALGYRMFEVSEGNPALVVLDEARVRHRLETDITIDSTGFINILALPQGDDERLQRVQDLIRASDGS</sequence>
<keyword evidence="3" id="KW-1185">Reference proteome</keyword>
<reference evidence="3" key="1">
    <citation type="journal article" date="2019" name="Int. J. Syst. Evol. Microbiol.">
        <title>The Global Catalogue of Microorganisms (GCM) 10K type strain sequencing project: providing services to taxonomists for standard genome sequencing and annotation.</title>
        <authorList>
            <consortium name="The Broad Institute Genomics Platform"/>
            <consortium name="The Broad Institute Genome Sequencing Center for Infectious Disease"/>
            <person name="Wu L."/>
            <person name="Ma J."/>
        </authorList>
    </citation>
    <scope>NUCLEOTIDE SEQUENCE [LARGE SCALE GENOMIC DNA]</scope>
    <source>
        <strain evidence="3">CCUG 55854</strain>
    </source>
</reference>
<keyword evidence="2" id="KW-0808">Transferase</keyword>
<dbReference type="GO" id="GO:0032259">
    <property type="term" value="P:methylation"/>
    <property type="evidence" value="ECO:0007669"/>
    <property type="project" value="UniProtKB-KW"/>
</dbReference>
<dbReference type="Pfam" id="PF05050">
    <property type="entry name" value="Methyltransf_21"/>
    <property type="match status" value="1"/>
</dbReference>
<evidence type="ECO:0000259" key="1">
    <source>
        <dbReference type="Pfam" id="PF05050"/>
    </source>
</evidence>
<dbReference type="Gene3D" id="3.40.50.150">
    <property type="entry name" value="Vaccinia Virus protein VP39"/>
    <property type="match status" value="1"/>
</dbReference>
<dbReference type="PANTHER" id="PTHR34203:SF15">
    <property type="entry name" value="SLL1173 PROTEIN"/>
    <property type="match status" value="1"/>
</dbReference>
<dbReference type="InterPro" id="IPR029063">
    <property type="entry name" value="SAM-dependent_MTases_sf"/>
</dbReference>
<feature type="domain" description="Methyltransferase FkbM" evidence="1">
    <location>
        <begin position="323"/>
        <end position="487"/>
    </location>
</feature>
<dbReference type="Proteomes" id="UP001597033">
    <property type="component" value="Unassembled WGS sequence"/>
</dbReference>
<comment type="caution">
    <text evidence="2">The sequence shown here is derived from an EMBL/GenBank/DDBJ whole genome shotgun (WGS) entry which is preliminary data.</text>
</comment>
<keyword evidence="2" id="KW-0489">Methyltransferase</keyword>
<evidence type="ECO:0000313" key="2">
    <source>
        <dbReference type="EMBL" id="MFD1040880.1"/>
    </source>
</evidence>
<name>A0ABW3LSB5_9GAMM</name>